<dbReference type="EMBL" id="SSTI01000011">
    <property type="protein sequence ID" value="THG38480.1"/>
    <property type="molecule type" value="Genomic_DNA"/>
</dbReference>
<dbReference type="Gene3D" id="3.40.50.300">
    <property type="entry name" value="P-loop containing nucleotide triphosphate hydrolases"/>
    <property type="match status" value="1"/>
</dbReference>
<evidence type="ECO:0000259" key="7">
    <source>
        <dbReference type="PROSITE" id="PS50893"/>
    </source>
</evidence>
<accession>A0ABY2QEB9</accession>
<dbReference type="PROSITE" id="PS50893">
    <property type="entry name" value="ABC_TRANSPORTER_2"/>
    <property type="match status" value="1"/>
</dbReference>
<name>A0ABY2QEB9_9SPHN</name>
<evidence type="ECO:0000313" key="9">
    <source>
        <dbReference type="Proteomes" id="UP000308038"/>
    </source>
</evidence>
<dbReference type="RefSeq" id="WP_136452120.1">
    <property type="nucleotide sequence ID" value="NZ_SSTI01000011.1"/>
</dbReference>
<dbReference type="InterPro" id="IPR003593">
    <property type="entry name" value="AAA+_ATPase"/>
</dbReference>
<dbReference type="Proteomes" id="UP000308038">
    <property type="component" value="Unassembled WGS sequence"/>
</dbReference>
<keyword evidence="2" id="KW-0547">Nucleotide-binding</keyword>
<keyword evidence="3" id="KW-0201">Cytochrome c-type biogenesis</keyword>
<dbReference type="SMART" id="SM00382">
    <property type="entry name" value="AAA"/>
    <property type="match status" value="1"/>
</dbReference>
<feature type="domain" description="ABC transporter" evidence="7">
    <location>
        <begin position="5"/>
        <end position="197"/>
    </location>
</feature>
<dbReference type="NCBIfam" id="TIGR01189">
    <property type="entry name" value="ccmA"/>
    <property type="match status" value="1"/>
</dbReference>
<evidence type="ECO:0000256" key="4">
    <source>
        <dbReference type="ARBA" id="ARBA00022840"/>
    </source>
</evidence>
<dbReference type="PANTHER" id="PTHR43499">
    <property type="entry name" value="ABC TRANSPORTER I FAMILY MEMBER 1"/>
    <property type="match status" value="1"/>
</dbReference>
<dbReference type="InterPro" id="IPR027417">
    <property type="entry name" value="P-loop_NTPase"/>
</dbReference>
<comment type="caution">
    <text evidence="8">The sequence shown here is derived from an EMBL/GenBank/DDBJ whole genome shotgun (WGS) entry which is preliminary data.</text>
</comment>
<dbReference type="GO" id="GO:0005524">
    <property type="term" value="F:ATP binding"/>
    <property type="evidence" value="ECO:0007669"/>
    <property type="project" value="UniProtKB-KW"/>
</dbReference>
<dbReference type="Pfam" id="PF00005">
    <property type="entry name" value="ABC_tran"/>
    <property type="match status" value="1"/>
</dbReference>
<keyword evidence="6" id="KW-0472">Membrane</keyword>
<keyword evidence="1" id="KW-0813">Transport</keyword>
<organism evidence="8 9">
    <name type="scientific">Sphingomonas olei</name>
    <dbReference type="NCBI Taxonomy" id="1886787"/>
    <lineage>
        <taxon>Bacteria</taxon>
        <taxon>Pseudomonadati</taxon>
        <taxon>Pseudomonadota</taxon>
        <taxon>Alphaproteobacteria</taxon>
        <taxon>Sphingomonadales</taxon>
        <taxon>Sphingomonadaceae</taxon>
        <taxon>Sphingomonas</taxon>
    </lineage>
</organism>
<dbReference type="InterPro" id="IPR003439">
    <property type="entry name" value="ABC_transporter-like_ATP-bd"/>
</dbReference>
<evidence type="ECO:0000256" key="5">
    <source>
        <dbReference type="ARBA" id="ARBA00022967"/>
    </source>
</evidence>
<dbReference type="PANTHER" id="PTHR43499:SF1">
    <property type="entry name" value="ABC TRANSPORTER I FAMILY MEMBER 1"/>
    <property type="match status" value="1"/>
</dbReference>
<dbReference type="SUPFAM" id="SSF52540">
    <property type="entry name" value="P-loop containing nucleoside triphosphate hydrolases"/>
    <property type="match status" value="1"/>
</dbReference>
<protein>
    <submittedName>
        <fullName evidence="8">Heme ABC exporter ATP-binding protein CcmA</fullName>
    </submittedName>
</protein>
<evidence type="ECO:0000313" key="8">
    <source>
        <dbReference type="EMBL" id="THG38480.1"/>
    </source>
</evidence>
<keyword evidence="9" id="KW-1185">Reference proteome</keyword>
<evidence type="ECO:0000256" key="1">
    <source>
        <dbReference type="ARBA" id="ARBA00022448"/>
    </source>
</evidence>
<keyword evidence="4 8" id="KW-0067">ATP-binding</keyword>
<evidence type="ECO:0000256" key="3">
    <source>
        <dbReference type="ARBA" id="ARBA00022748"/>
    </source>
</evidence>
<reference evidence="8 9" key="1">
    <citation type="submission" date="2019-04" db="EMBL/GenBank/DDBJ databases">
        <title>Microbes associate with the intestines of laboratory mice.</title>
        <authorList>
            <person name="Navarre W."/>
            <person name="Wong E."/>
            <person name="Huang K.C."/>
            <person name="Tropini C."/>
            <person name="Ng K."/>
            <person name="Yu B."/>
        </authorList>
    </citation>
    <scope>NUCLEOTIDE SEQUENCE [LARGE SCALE GENOMIC DNA]</scope>
    <source>
        <strain evidence="8 9">NM83_B4-11</strain>
    </source>
</reference>
<sequence>MSASLALEDVACRRGGRLLFAGVSLSLAAGGAALVTGANGCGKSSLLRLAAGLLPPFAGSVAAGGRLALLGEASALDPERRLSEALLLWARLDALPAPGERVAQALAMVALDDLADIPVRMLSTGQRRRAALARVIATQAPIWLLDEPATGLDTRSIALLETAMALHRAGGGIVVVATHQPLDLAGAAMLDLAAHCEMAA</sequence>
<dbReference type="InterPro" id="IPR005895">
    <property type="entry name" value="ABC_transptr_haem_export_CcmA"/>
</dbReference>
<proteinExistence type="predicted"/>
<gene>
    <name evidence="8" type="primary">ccmA</name>
    <name evidence="8" type="ORF">E5988_14310</name>
</gene>
<evidence type="ECO:0000256" key="6">
    <source>
        <dbReference type="ARBA" id="ARBA00023136"/>
    </source>
</evidence>
<evidence type="ECO:0000256" key="2">
    <source>
        <dbReference type="ARBA" id="ARBA00022741"/>
    </source>
</evidence>
<keyword evidence="5" id="KW-1278">Translocase</keyword>